<dbReference type="HOGENOM" id="CLU_1962383_0_0_1"/>
<dbReference type="Proteomes" id="UP000009022">
    <property type="component" value="Unassembled WGS sequence"/>
</dbReference>
<feature type="region of interest" description="Disordered" evidence="1">
    <location>
        <begin position="1"/>
        <end position="39"/>
    </location>
</feature>
<name>B3RI50_TRIAD</name>
<dbReference type="AlphaFoldDB" id="B3RI50"/>
<sequence>MSDVQEMPVSQSAEFDKNLTPSHSREIVSSQDTTTWDSNKEAMKETTVISKSSHHAMPATPVVTWPILNLIPDGHKEYRSSSAYSILKQRSEEVAYYVNIDVLSTDNMLNGIKSSAFANSKRILFCLG</sequence>
<reference evidence="2 3" key="1">
    <citation type="journal article" date="2008" name="Nature">
        <title>The Trichoplax genome and the nature of placozoans.</title>
        <authorList>
            <person name="Srivastava M."/>
            <person name="Begovic E."/>
            <person name="Chapman J."/>
            <person name="Putnam N.H."/>
            <person name="Hellsten U."/>
            <person name="Kawashima T."/>
            <person name="Kuo A."/>
            <person name="Mitros T."/>
            <person name="Salamov A."/>
            <person name="Carpenter M.L."/>
            <person name="Signorovitch A.Y."/>
            <person name="Moreno M.A."/>
            <person name="Kamm K."/>
            <person name="Grimwood J."/>
            <person name="Schmutz J."/>
            <person name="Shapiro H."/>
            <person name="Grigoriev I.V."/>
            <person name="Buss L.W."/>
            <person name="Schierwater B."/>
            <person name="Dellaporta S.L."/>
            <person name="Rokhsar D.S."/>
        </authorList>
    </citation>
    <scope>NUCLEOTIDE SEQUENCE [LARGE SCALE GENOMIC DNA]</scope>
    <source>
        <strain evidence="2 3">Grell-BS-1999</strain>
    </source>
</reference>
<feature type="compositionally biased region" description="Polar residues" evidence="1">
    <location>
        <begin position="8"/>
        <end position="37"/>
    </location>
</feature>
<gene>
    <name evidence="2" type="ORF">TRIADDRAFT_51267</name>
</gene>
<dbReference type="KEGG" id="tad:TRIADDRAFT_51267"/>
<evidence type="ECO:0000256" key="1">
    <source>
        <dbReference type="SAM" id="MobiDB-lite"/>
    </source>
</evidence>
<dbReference type="InParanoid" id="B3RI50"/>
<keyword evidence="3" id="KW-1185">Reference proteome</keyword>
<evidence type="ECO:0000313" key="2">
    <source>
        <dbReference type="EMBL" id="EDV29209.1"/>
    </source>
</evidence>
<evidence type="ECO:0000313" key="3">
    <source>
        <dbReference type="Proteomes" id="UP000009022"/>
    </source>
</evidence>
<dbReference type="GeneID" id="6749625"/>
<dbReference type="EMBL" id="DS985241">
    <property type="protein sequence ID" value="EDV29209.1"/>
    <property type="molecule type" value="Genomic_DNA"/>
</dbReference>
<proteinExistence type="predicted"/>
<accession>B3RI50</accession>
<protein>
    <submittedName>
        <fullName evidence="2">Uncharacterized protein</fullName>
    </submittedName>
</protein>
<dbReference type="CTD" id="6749625"/>
<organism evidence="2 3">
    <name type="scientific">Trichoplax adhaerens</name>
    <name type="common">Trichoplax reptans</name>
    <dbReference type="NCBI Taxonomy" id="10228"/>
    <lineage>
        <taxon>Eukaryota</taxon>
        <taxon>Metazoa</taxon>
        <taxon>Placozoa</taxon>
        <taxon>Uniplacotomia</taxon>
        <taxon>Trichoplacea</taxon>
        <taxon>Trichoplacidae</taxon>
        <taxon>Trichoplax</taxon>
    </lineage>
</organism>
<dbReference type="RefSeq" id="XP_002108411.1">
    <property type="nucleotide sequence ID" value="XM_002108375.1"/>
</dbReference>